<keyword evidence="5 15" id="KW-0808">Transferase</keyword>
<dbReference type="GO" id="GO:0016301">
    <property type="term" value="F:kinase activity"/>
    <property type="evidence" value="ECO:0007669"/>
    <property type="project" value="UniProtKB-KW"/>
</dbReference>
<feature type="domain" description="7,8-dihydro-6-hydroxymethylpterin-pyrophosphokinase" evidence="13">
    <location>
        <begin position="7"/>
        <end position="134"/>
    </location>
</feature>
<evidence type="ECO:0000313" key="16">
    <source>
        <dbReference type="Proteomes" id="UP000279600"/>
    </source>
</evidence>
<dbReference type="SUPFAM" id="SSF55083">
    <property type="entry name" value="6-hydroxymethyl-7,8-dihydropterin pyrophosphokinase, HPPK"/>
    <property type="match status" value="1"/>
</dbReference>
<evidence type="ECO:0000256" key="4">
    <source>
        <dbReference type="ARBA" id="ARBA00016218"/>
    </source>
</evidence>
<evidence type="ECO:0000256" key="7">
    <source>
        <dbReference type="ARBA" id="ARBA00022777"/>
    </source>
</evidence>
<dbReference type="PANTHER" id="PTHR43071">
    <property type="entry name" value="2-AMINO-4-HYDROXY-6-HYDROXYMETHYLDIHYDROPTERIDINE PYROPHOSPHOKINASE"/>
    <property type="match status" value="1"/>
</dbReference>
<evidence type="ECO:0000259" key="14">
    <source>
        <dbReference type="Pfam" id="PF01712"/>
    </source>
</evidence>
<dbReference type="Pfam" id="PF01712">
    <property type="entry name" value="dNK"/>
    <property type="match status" value="1"/>
</dbReference>
<keyword evidence="6" id="KW-0547">Nucleotide-binding</keyword>
<evidence type="ECO:0000256" key="1">
    <source>
        <dbReference type="ARBA" id="ARBA00005051"/>
    </source>
</evidence>
<dbReference type="Proteomes" id="UP000279600">
    <property type="component" value="Chromosome"/>
</dbReference>
<evidence type="ECO:0000256" key="5">
    <source>
        <dbReference type="ARBA" id="ARBA00022679"/>
    </source>
</evidence>
<evidence type="ECO:0000256" key="6">
    <source>
        <dbReference type="ARBA" id="ARBA00022741"/>
    </source>
</evidence>
<evidence type="ECO:0000256" key="10">
    <source>
        <dbReference type="ARBA" id="ARBA00029409"/>
    </source>
</evidence>
<evidence type="ECO:0000256" key="9">
    <source>
        <dbReference type="ARBA" id="ARBA00022909"/>
    </source>
</evidence>
<dbReference type="CDD" id="cd01673">
    <property type="entry name" value="dNK"/>
    <property type="match status" value="1"/>
</dbReference>
<feature type="domain" description="Deoxynucleoside kinase" evidence="14">
    <location>
        <begin position="186"/>
        <end position="379"/>
    </location>
</feature>
<dbReference type="KEGG" id="noj:EJ995_03370"/>
<dbReference type="InterPro" id="IPR035907">
    <property type="entry name" value="Hppk_sf"/>
</dbReference>
<accession>A0A3S9MW04</accession>
<comment type="similarity">
    <text evidence="2">Belongs to the HPPK family.</text>
</comment>
<protein>
    <recommendedName>
        <fullName evidence="4">2-amino-4-hydroxy-6-hydroxymethyldihydropteridine pyrophosphokinase</fullName>
        <ecNumber evidence="3">2.7.6.3</ecNumber>
    </recommendedName>
    <alternativeName>
        <fullName evidence="11">6-hydroxymethyl-7,8-dihydropterin pyrophosphokinase</fullName>
    </alternativeName>
    <alternativeName>
        <fullName evidence="12">7,8-dihydro-6-hydroxymethylpterin-pyrophosphokinase</fullName>
    </alternativeName>
</protein>
<dbReference type="EC" id="2.7.6.3" evidence="3"/>
<comment type="pathway">
    <text evidence="1">Cofactor biosynthesis; tetrahydrofolate biosynthesis; 2-amino-4-hydroxy-6-hydroxymethyl-7,8-dihydropteridine diphosphate from 7,8-dihydroneopterin triphosphate: step 4/4.</text>
</comment>
<dbReference type="InterPro" id="IPR027417">
    <property type="entry name" value="P-loop_NTPase"/>
</dbReference>
<evidence type="ECO:0000259" key="13">
    <source>
        <dbReference type="Pfam" id="PF01288"/>
    </source>
</evidence>
<name>A0A3S9MW04_9FLAO</name>
<dbReference type="GO" id="GO:0003848">
    <property type="term" value="F:2-amino-4-hydroxy-6-hydroxymethyldihydropteridine diphosphokinase activity"/>
    <property type="evidence" value="ECO:0007669"/>
    <property type="project" value="UniProtKB-EC"/>
</dbReference>
<sequence>MHNHKIFIALGSNQGDRFEHLCYAVDFIEQRLGLIIAVGQVYETPAAGFVGDDFLNSCLLAHTHKSPRECLQILQQIERDTGRQPKKGKSYENRVIDLDILLYDDLIIDQADLKIPHPHMLERDFVMKPLQEIAGDAMHPIARVKIKDFQSHNEQVEALKNDLRTNSNFSNALSRDRYPLHKVNFIAIEGNIGSGKTSLTHKISADFNGKPVLERFADNPFLPLFYEDKERYSFPLEMSFLADRYQQLSDDVAQQDLFTDFKIADYYVIKSLIFSKITLNAQEYSLYQRLFHMMYKELIKPDLYVYLYQTEDRLLENIKERGRDYEQNIEAAYLSQIQQGYAEFIRSQKGLNVKVIDVSELDFVNNQEDYLNVLGQITSALP</sequence>
<dbReference type="SUPFAM" id="SSF52540">
    <property type="entry name" value="P-loop containing nucleoside triphosphate hydrolases"/>
    <property type="match status" value="1"/>
</dbReference>
<evidence type="ECO:0000313" key="15">
    <source>
        <dbReference type="EMBL" id="AZQ43322.1"/>
    </source>
</evidence>
<dbReference type="Gene3D" id="3.30.70.560">
    <property type="entry name" value="7,8-Dihydro-6-hydroxymethylpterin-pyrophosphokinase HPPK"/>
    <property type="match status" value="1"/>
</dbReference>
<evidence type="ECO:0000256" key="12">
    <source>
        <dbReference type="ARBA" id="ARBA00033413"/>
    </source>
</evidence>
<dbReference type="UniPathway" id="UPA00077">
    <property type="reaction ID" value="UER00155"/>
</dbReference>
<dbReference type="GO" id="GO:0005524">
    <property type="term" value="F:ATP binding"/>
    <property type="evidence" value="ECO:0007669"/>
    <property type="project" value="UniProtKB-KW"/>
</dbReference>
<evidence type="ECO:0000256" key="11">
    <source>
        <dbReference type="ARBA" id="ARBA00029766"/>
    </source>
</evidence>
<dbReference type="NCBIfam" id="TIGR01498">
    <property type="entry name" value="folK"/>
    <property type="match status" value="1"/>
</dbReference>
<dbReference type="InterPro" id="IPR031314">
    <property type="entry name" value="DNK_dom"/>
</dbReference>
<organism evidence="15 16">
    <name type="scientific">Nonlabens ponticola</name>
    <dbReference type="NCBI Taxonomy" id="2496866"/>
    <lineage>
        <taxon>Bacteria</taxon>
        <taxon>Pseudomonadati</taxon>
        <taxon>Bacteroidota</taxon>
        <taxon>Flavobacteriia</taxon>
        <taxon>Flavobacteriales</taxon>
        <taxon>Flavobacteriaceae</taxon>
        <taxon>Nonlabens</taxon>
    </lineage>
</organism>
<dbReference type="GO" id="GO:0046654">
    <property type="term" value="P:tetrahydrofolate biosynthetic process"/>
    <property type="evidence" value="ECO:0007669"/>
    <property type="project" value="UniProtKB-UniPathway"/>
</dbReference>
<dbReference type="AlphaFoldDB" id="A0A3S9MW04"/>
<comment type="function">
    <text evidence="10">Catalyzes the transfer of pyrophosphate from adenosine triphosphate (ATP) to 6-hydroxymethyl-7,8-dihydropterin, an enzymatic step in folate biosynthesis pathway.</text>
</comment>
<reference evidence="15 16" key="1">
    <citation type="submission" date="2018-12" db="EMBL/GenBank/DDBJ databases">
        <title>Complete genome of Nonlabens sp. MJ115.</title>
        <authorList>
            <person name="Choi H.S."/>
            <person name="Jung J."/>
        </authorList>
    </citation>
    <scope>NUCLEOTIDE SEQUENCE [LARGE SCALE GENOMIC DNA]</scope>
    <source>
        <strain evidence="15 16">MJ115</strain>
    </source>
</reference>
<dbReference type="EMBL" id="CP034549">
    <property type="protein sequence ID" value="AZQ43322.1"/>
    <property type="molecule type" value="Genomic_DNA"/>
</dbReference>
<keyword evidence="9" id="KW-0289">Folate biosynthesis</keyword>
<dbReference type="InterPro" id="IPR000550">
    <property type="entry name" value="Hppk"/>
</dbReference>
<evidence type="ECO:0000256" key="2">
    <source>
        <dbReference type="ARBA" id="ARBA00005810"/>
    </source>
</evidence>
<evidence type="ECO:0000256" key="3">
    <source>
        <dbReference type="ARBA" id="ARBA00013253"/>
    </source>
</evidence>
<proteinExistence type="inferred from homology"/>
<dbReference type="CDD" id="cd00483">
    <property type="entry name" value="HPPK"/>
    <property type="match status" value="1"/>
</dbReference>
<keyword evidence="16" id="KW-1185">Reference proteome</keyword>
<dbReference type="OrthoDB" id="9776634at2"/>
<keyword evidence="7 15" id="KW-0418">Kinase</keyword>
<dbReference type="Gene3D" id="3.40.50.300">
    <property type="entry name" value="P-loop containing nucleotide triphosphate hydrolases"/>
    <property type="match status" value="1"/>
</dbReference>
<dbReference type="GO" id="GO:0046656">
    <property type="term" value="P:folic acid biosynthetic process"/>
    <property type="evidence" value="ECO:0007669"/>
    <property type="project" value="UniProtKB-KW"/>
</dbReference>
<dbReference type="PANTHER" id="PTHR43071:SF1">
    <property type="entry name" value="2-AMINO-4-HYDROXY-6-HYDROXYMETHYLDIHYDROPTERIDINE PYROPHOSPHOKINASE"/>
    <property type="match status" value="1"/>
</dbReference>
<dbReference type="Pfam" id="PF01288">
    <property type="entry name" value="HPPK"/>
    <property type="match status" value="1"/>
</dbReference>
<gene>
    <name evidence="15" type="primary">folK</name>
    <name evidence="15" type="ORF">EJ995_03370</name>
</gene>
<keyword evidence="8" id="KW-0067">ATP-binding</keyword>
<evidence type="ECO:0000256" key="8">
    <source>
        <dbReference type="ARBA" id="ARBA00022840"/>
    </source>
</evidence>